<dbReference type="OrthoDB" id="323463at2"/>
<keyword evidence="3" id="KW-0489">Methyltransferase</keyword>
<sequence>MASIEKSWANVFARTPLHPQWLLGRRRVPSGIAHASGRILDIGAADRWIEPHLPRGIEYVALDYPSTGRDMYGAMPHVFADGARLPFPDGCFDGVVCLEVLEHVPDPAIVVTQIGRVLKRGGRAWLSMPFLYPLHDAPFDFQRYTEYGLARDIARAGLHVVSLQKSNHAVHAAGLLACLAIAGGAYAKPGARRICLLPVAAVAILLINLIAWLLGKAWPDWGHMATGHVLEVRKP</sequence>
<evidence type="ECO:0000313" key="3">
    <source>
        <dbReference type="EMBL" id="RUL76741.1"/>
    </source>
</evidence>
<dbReference type="Pfam" id="PF08241">
    <property type="entry name" value="Methyltransf_11"/>
    <property type="match status" value="1"/>
</dbReference>
<organism evidence="3 4">
    <name type="scientific">Dyella choica</name>
    <dbReference type="NCBI Taxonomy" id="1927959"/>
    <lineage>
        <taxon>Bacteria</taxon>
        <taxon>Pseudomonadati</taxon>
        <taxon>Pseudomonadota</taxon>
        <taxon>Gammaproteobacteria</taxon>
        <taxon>Lysobacterales</taxon>
        <taxon>Rhodanobacteraceae</taxon>
        <taxon>Dyella</taxon>
    </lineage>
</organism>
<evidence type="ECO:0000313" key="4">
    <source>
        <dbReference type="Proteomes" id="UP000274358"/>
    </source>
</evidence>
<dbReference type="GO" id="GO:0008168">
    <property type="term" value="F:methyltransferase activity"/>
    <property type="evidence" value="ECO:0007669"/>
    <property type="project" value="UniProtKB-KW"/>
</dbReference>
<dbReference type="GO" id="GO:0032259">
    <property type="term" value="P:methylation"/>
    <property type="evidence" value="ECO:0007669"/>
    <property type="project" value="UniProtKB-KW"/>
</dbReference>
<accession>A0A3S0R4G3</accession>
<gene>
    <name evidence="3" type="ORF">EKH80_08500</name>
</gene>
<keyword evidence="1" id="KW-0812">Transmembrane</keyword>
<reference evidence="3 4" key="1">
    <citation type="submission" date="2018-12" db="EMBL/GenBank/DDBJ databases">
        <title>Dyella dinghuensis sp. nov. DHOA06 and Dyella choica sp. nov. 4M-K27, isolated from forest soil.</title>
        <authorList>
            <person name="Qiu L.-H."/>
            <person name="Gao Z.-H."/>
        </authorList>
    </citation>
    <scope>NUCLEOTIDE SEQUENCE [LARGE SCALE GENOMIC DNA]</scope>
    <source>
        <strain evidence="3 4">4M-K27</strain>
    </source>
</reference>
<evidence type="ECO:0000256" key="1">
    <source>
        <dbReference type="SAM" id="Phobius"/>
    </source>
</evidence>
<keyword evidence="1" id="KW-1133">Transmembrane helix</keyword>
<feature type="transmembrane region" description="Helical" evidence="1">
    <location>
        <begin position="169"/>
        <end position="187"/>
    </location>
</feature>
<dbReference type="RefSeq" id="WP_126684302.1">
    <property type="nucleotide sequence ID" value="NZ_RYYV01000005.1"/>
</dbReference>
<comment type="caution">
    <text evidence="3">The sequence shown here is derived from an EMBL/GenBank/DDBJ whole genome shotgun (WGS) entry which is preliminary data.</text>
</comment>
<proteinExistence type="predicted"/>
<dbReference type="SUPFAM" id="SSF53335">
    <property type="entry name" value="S-adenosyl-L-methionine-dependent methyltransferases"/>
    <property type="match status" value="1"/>
</dbReference>
<dbReference type="Gene3D" id="3.40.50.150">
    <property type="entry name" value="Vaccinia Virus protein VP39"/>
    <property type="match status" value="1"/>
</dbReference>
<dbReference type="AlphaFoldDB" id="A0A3S0R4G3"/>
<feature type="domain" description="Methyltransferase type 11" evidence="2">
    <location>
        <begin position="52"/>
        <end position="125"/>
    </location>
</feature>
<protein>
    <submittedName>
        <fullName evidence="3">Class I SAM-dependent methyltransferase</fullName>
    </submittedName>
</protein>
<name>A0A3S0R4G3_9GAMM</name>
<dbReference type="InterPro" id="IPR013216">
    <property type="entry name" value="Methyltransf_11"/>
</dbReference>
<dbReference type="Proteomes" id="UP000274358">
    <property type="component" value="Unassembled WGS sequence"/>
</dbReference>
<keyword evidence="3" id="KW-0808">Transferase</keyword>
<dbReference type="InterPro" id="IPR029063">
    <property type="entry name" value="SAM-dependent_MTases_sf"/>
</dbReference>
<feature type="transmembrane region" description="Helical" evidence="1">
    <location>
        <begin position="194"/>
        <end position="214"/>
    </location>
</feature>
<evidence type="ECO:0000259" key="2">
    <source>
        <dbReference type="Pfam" id="PF08241"/>
    </source>
</evidence>
<keyword evidence="4" id="KW-1185">Reference proteome</keyword>
<dbReference type="EMBL" id="RYYV01000005">
    <property type="protein sequence ID" value="RUL76741.1"/>
    <property type="molecule type" value="Genomic_DNA"/>
</dbReference>
<keyword evidence="1" id="KW-0472">Membrane</keyword>